<sequence>MKNIFLIVLASLLISCGKDRSGIPDVPVNFHIRLDNPSMHPLNTPGGSVVVNGYGVAGIIIHRSAFGDAYMAFDRCSTVDPEKKCAVVVDDHGLTATDPCSKAIFSLEDGMPQGPPAEIPLKKYNVSIQNNTIYIIN</sequence>
<protein>
    <submittedName>
        <fullName evidence="1">Rieske (2Fe-2S) protein</fullName>
    </submittedName>
</protein>
<keyword evidence="2" id="KW-1185">Reference proteome</keyword>
<comment type="caution">
    <text evidence="1">The sequence shown here is derived from an EMBL/GenBank/DDBJ whole genome shotgun (WGS) entry which is preliminary data.</text>
</comment>
<dbReference type="Gene3D" id="2.102.10.10">
    <property type="entry name" value="Rieske [2Fe-2S] iron-sulphur domain"/>
    <property type="match status" value="1"/>
</dbReference>
<dbReference type="EMBL" id="JBHUHZ010000001">
    <property type="protein sequence ID" value="MFD2162506.1"/>
    <property type="molecule type" value="Genomic_DNA"/>
</dbReference>
<reference evidence="2" key="1">
    <citation type="journal article" date="2019" name="Int. J. Syst. Evol. Microbiol.">
        <title>The Global Catalogue of Microorganisms (GCM) 10K type strain sequencing project: providing services to taxonomists for standard genome sequencing and annotation.</title>
        <authorList>
            <consortium name="The Broad Institute Genomics Platform"/>
            <consortium name="The Broad Institute Genome Sequencing Center for Infectious Disease"/>
            <person name="Wu L."/>
            <person name="Ma J."/>
        </authorList>
    </citation>
    <scope>NUCLEOTIDE SEQUENCE [LARGE SCALE GENOMIC DNA]</scope>
    <source>
        <strain evidence="2">KCTC 42217</strain>
    </source>
</reference>
<dbReference type="InterPro" id="IPR036922">
    <property type="entry name" value="Rieske_2Fe-2S_sf"/>
</dbReference>
<gene>
    <name evidence="1" type="ORF">ACFSJU_08880</name>
</gene>
<dbReference type="PROSITE" id="PS51257">
    <property type="entry name" value="PROKAR_LIPOPROTEIN"/>
    <property type="match status" value="1"/>
</dbReference>
<organism evidence="1 2">
    <name type="scientific">Paradesertivirga mongoliensis</name>
    <dbReference type="NCBI Taxonomy" id="2100740"/>
    <lineage>
        <taxon>Bacteria</taxon>
        <taxon>Pseudomonadati</taxon>
        <taxon>Bacteroidota</taxon>
        <taxon>Sphingobacteriia</taxon>
        <taxon>Sphingobacteriales</taxon>
        <taxon>Sphingobacteriaceae</taxon>
        <taxon>Paradesertivirga</taxon>
    </lineage>
</organism>
<accession>A0ABW4ZKZ1</accession>
<dbReference type="RefSeq" id="WP_255903475.1">
    <property type="nucleotide sequence ID" value="NZ_JAFMZO010000003.1"/>
</dbReference>
<proteinExistence type="predicted"/>
<dbReference type="SUPFAM" id="SSF50022">
    <property type="entry name" value="ISP domain"/>
    <property type="match status" value="1"/>
</dbReference>
<dbReference type="Proteomes" id="UP001597387">
    <property type="component" value="Unassembled WGS sequence"/>
</dbReference>
<name>A0ABW4ZKZ1_9SPHI</name>
<evidence type="ECO:0000313" key="2">
    <source>
        <dbReference type="Proteomes" id="UP001597387"/>
    </source>
</evidence>
<evidence type="ECO:0000313" key="1">
    <source>
        <dbReference type="EMBL" id="MFD2162506.1"/>
    </source>
</evidence>